<dbReference type="InterPro" id="IPR031825">
    <property type="entry name" value="RXLR"/>
</dbReference>
<keyword evidence="4 5" id="KW-0732">Signal</keyword>
<evidence type="ECO:0000256" key="4">
    <source>
        <dbReference type="ARBA" id="ARBA00022729"/>
    </source>
</evidence>
<keyword evidence="3 5" id="KW-0964">Secreted</keyword>
<evidence type="ECO:0000313" key="7">
    <source>
        <dbReference type="Proteomes" id="UP000237271"/>
    </source>
</evidence>
<feature type="chain" id="PRO_5028515375" description="RxLR effector protein" evidence="5">
    <location>
        <begin position="22"/>
        <end position="154"/>
    </location>
</feature>
<name>A0A2P4XMY4_9STRA</name>
<keyword evidence="7" id="KW-1185">Reference proteome</keyword>
<evidence type="ECO:0000256" key="3">
    <source>
        <dbReference type="ARBA" id="ARBA00022525"/>
    </source>
</evidence>
<dbReference type="AlphaFoldDB" id="A0A2P4XMY4"/>
<comment type="domain">
    <text evidence="5">The RxLR-dEER motif acts to carry the protein into the host cell cytoplasm through binding to cell surface phosphatidylinositol-3-phosphate.</text>
</comment>
<dbReference type="Proteomes" id="UP000237271">
    <property type="component" value="Unassembled WGS sequence"/>
</dbReference>
<evidence type="ECO:0000256" key="2">
    <source>
        <dbReference type="ARBA" id="ARBA00010400"/>
    </source>
</evidence>
<reference evidence="6 7" key="1">
    <citation type="journal article" date="2017" name="Genome Biol. Evol.">
        <title>Phytophthora megakarya and P. palmivora, closely related causal agents of cacao black pod rot, underwent increases in genome sizes and gene numbers by different mechanisms.</title>
        <authorList>
            <person name="Ali S.S."/>
            <person name="Shao J."/>
            <person name="Lary D.J."/>
            <person name="Kronmiller B."/>
            <person name="Shen D."/>
            <person name="Strem M.D."/>
            <person name="Amoako-Attah I."/>
            <person name="Akrofi A.Y."/>
            <person name="Begoude B.A."/>
            <person name="Ten Hoopen G.M."/>
            <person name="Coulibaly K."/>
            <person name="Kebe B.I."/>
            <person name="Melnick R.L."/>
            <person name="Guiltinan M.J."/>
            <person name="Tyler B.M."/>
            <person name="Meinhardt L.W."/>
            <person name="Bailey B.A."/>
        </authorList>
    </citation>
    <scope>NUCLEOTIDE SEQUENCE [LARGE SCALE GENOMIC DNA]</scope>
    <source>
        <strain evidence="7">sbr112.9</strain>
    </source>
</reference>
<comment type="subcellular location">
    <subcellularLocation>
        <location evidence="1 5">Secreted</location>
    </subcellularLocation>
</comment>
<dbReference type="Pfam" id="PF16810">
    <property type="entry name" value="RXLR"/>
    <property type="match status" value="1"/>
</dbReference>
<feature type="signal peptide" evidence="5">
    <location>
        <begin position="1"/>
        <end position="21"/>
    </location>
</feature>
<gene>
    <name evidence="6" type="ORF">PHPALM_17149</name>
</gene>
<comment type="function">
    <text evidence="5">Effector that suppresses plant defense responses during pathogen infection.</text>
</comment>
<evidence type="ECO:0000313" key="6">
    <source>
        <dbReference type="EMBL" id="POM66922.1"/>
    </source>
</evidence>
<proteinExistence type="inferred from homology"/>
<organism evidence="6 7">
    <name type="scientific">Phytophthora palmivora</name>
    <dbReference type="NCBI Taxonomy" id="4796"/>
    <lineage>
        <taxon>Eukaryota</taxon>
        <taxon>Sar</taxon>
        <taxon>Stramenopiles</taxon>
        <taxon>Oomycota</taxon>
        <taxon>Peronosporomycetes</taxon>
        <taxon>Peronosporales</taxon>
        <taxon>Peronosporaceae</taxon>
        <taxon>Phytophthora</taxon>
    </lineage>
</organism>
<sequence length="154" mass="17174">MYLKFALMATVATAVVNIAIGNVIDLPKPLTLENPNFVESAATRTNNNGGRLVRSLSDGMGGNSDVNEEERMWSFKNLLGTKKVTAKLPNDFAINDLKEMLVNPTFKLQMFKIWDQKYTVGEIRAALDLERSPGYAKLLLAYLNDFKRTSGLRS</sequence>
<evidence type="ECO:0000256" key="5">
    <source>
        <dbReference type="RuleBase" id="RU367124"/>
    </source>
</evidence>
<protein>
    <recommendedName>
        <fullName evidence="5">RxLR effector protein</fullName>
    </recommendedName>
</protein>
<dbReference type="OrthoDB" id="142958at2759"/>
<comment type="similarity">
    <text evidence="2 5">Belongs to the RxLR effector family.</text>
</comment>
<accession>A0A2P4XMY4</accession>
<comment type="caution">
    <text evidence="6">The sequence shown here is derived from an EMBL/GenBank/DDBJ whole genome shotgun (WGS) entry which is preliminary data.</text>
</comment>
<dbReference type="EMBL" id="NCKW01009504">
    <property type="protein sequence ID" value="POM66922.1"/>
    <property type="molecule type" value="Genomic_DNA"/>
</dbReference>
<evidence type="ECO:0000256" key="1">
    <source>
        <dbReference type="ARBA" id="ARBA00004613"/>
    </source>
</evidence>
<dbReference type="GO" id="GO:0005576">
    <property type="term" value="C:extracellular region"/>
    <property type="evidence" value="ECO:0007669"/>
    <property type="project" value="UniProtKB-SubCell"/>
</dbReference>